<evidence type="ECO:0000256" key="5">
    <source>
        <dbReference type="SAM" id="MobiDB-lite"/>
    </source>
</evidence>
<dbReference type="Proteomes" id="UP000015103">
    <property type="component" value="Unassembled WGS sequence"/>
</dbReference>
<dbReference type="VEuPathDB" id="VectorBase:RPRC009064"/>
<keyword evidence="3" id="KW-0804">Transcription</keyword>
<dbReference type="PANTHER" id="PTHR45805:SF10">
    <property type="entry name" value="ECDYSONE-INDUCED PROTEIN 78C"/>
    <property type="match status" value="1"/>
</dbReference>
<dbReference type="InterPro" id="IPR001723">
    <property type="entry name" value="Nuclear_hrmn_rcpt"/>
</dbReference>
<dbReference type="eggNOG" id="KOG4216">
    <property type="taxonomic scope" value="Eukaryota"/>
</dbReference>
<comment type="subcellular location">
    <subcellularLocation>
        <location evidence="1">Nucleus</location>
    </subcellularLocation>
</comment>
<dbReference type="HOGENOM" id="CLU_1457964_0_0_1"/>
<dbReference type="GO" id="GO:0010468">
    <property type="term" value="P:regulation of gene expression"/>
    <property type="evidence" value="ECO:0007669"/>
    <property type="project" value="UniProtKB-ARBA"/>
</dbReference>
<evidence type="ECO:0000313" key="7">
    <source>
        <dbReference type="Proteomes" id="UP000015103"/>
    </source>
</evidence>
<dbReference type="EMBL" id="ACPB03032546">
    <property type="status" value="NOT_ANNOTATED_CDS"/>
    <property type="molecule type" value="Genomic_DNA"/>
</dbReference>
<feature type="region of interest" description="Disordered" evidence="5">
    <location>
        <begin position="70"/>
        <end position="94"/>
    </location>
</feature>
<reference evidence="6" key="1">
    <citation type="submission" date="2015-05" db="UniProtKB">
        <authorList>
            <consortium name="EnsemblMetazoa"/>
        </authorList>
    </citation>
    <scope>IDENTIFICATION</scope>
</reference>
<dbReference type="PROSITE" id="PS51843">
    <property type="entry name" value="NR_LBD"/>
    <property type="match status" value="1"/>
</dbReference>
<dbReference type="PANTHER" id="PTHR45805">
    <property type="entry name" value="NUCLEAR HORMONE RECEPTOR HR3-RELATED"/>
    <property type="match status" value="1"/>
</dbReference>
<accession>T1HYE4</accession>
<evidence type="ECO:0000313" key="6">
    <source>
        <dbReference type="EnsemblMetazoa" id="RPRC009064-PA"/>
    </source>
</evidence>
<feature type="compositionally biased region" description="Basic and acidic residues" evidence="5">
    <location>
        <begin position="22"/>
        <end position="31"/>
    </location>
</feature>
<proteinExistence type="predicted"/>
<keyword evidence="2" id="KW-0805">Transcription regulation</keyword>
<protein>
    <submittedName>
        <fullName evidence="6">NR LBD domain-containing protein</fullName>
    </submittedName>
</protein>
<dbReference type="EnsemblMetazoa" id="RPRC009064-RA">
    <property type="protein sequence ID" value="RPRC009064-PA"/>
    <property type="gene ID" value="RPRC009064"/>
</dbReference>
<dbReference type="OMA" id="TISQAHC"/>
<dbReference type="InterPro" id="IPR035500">
    <property type="entry name" value="NHR-like_dom_sf"/>
</dbReference>
<name>T1HYE4_RHOPR</name>
<sequence length="186" mass="20857">MLDFLLFFLAVRYGRVPKRSRERSSGEERVSTSDNSSSAATPPDPETALSPVYDLIVSVPQAHIANSDYSEENTRTLVRKPLPSPPSPVCAGPEVASSTAESLEQQRIWLWQQFATHVTPSVQRVVEFAKRVPGFCELSQDDQLILIKVGFFELWLSHASRLTTDTTLTFSDGTFVTRQQMELMYS</sequence>
<evidence type="ECO:0000256" key="4">
    <source>
        <dbReference type="ARBA" id="ARBA00023170"/>
    </source>
</evidence>
<dbReference type="Pfam" id="PF00104">
    <property type="entry name" value="Hormone_recep"/>
    <property type="match status" value="1"/>
</dbReference>
<evidence type="ECO:0000256" key="3">
    <source>
        <dbReference type="ARBA" id="ARBA00023163"/>
    </source>
</evidence>
<feature type="region of interest" description="Disordered" evidence="5">
    <location>
        <begin position="18"/>
        <end position="46"/>
    </location>
</feature>
<dbReference type="STRING" id="13249.T1HYE4"/>
<dbReference type="GO" id="GO:0005634">
    <property type="term" value="C:nucleus"/>
    <property type="evidence" value="ECO:0007669"/>
    <property type="project" value="UniProtKB-SubCell"/>
</dbReference>
<dbReference type="Gene3D" id="1.10.565.10">
    <property type="entry name" value="Retinoid X Receptor"/>
    <property type="match status" value="1"/>
</dbReference>
<dbReference type="AlphaFoldDB" id="T1HYE4"/>
<evidence type="ECO:0000256" key="2">
    <source>
        <dbReference type="ARBA" id="ARBA00023015"/>
    </source>
</evidence>
<keyword evidence="4" id="KW-0675">Receptor</keyword>
<dbReference type="PRINTS" id="PR00398">
    <property type="entry name" value="STRDHORMONER"/>
</dbReference>
<keyword evidence="7" id="KW-1185">Reference proteome</keyword>
<evidence type="ECO:0000256" key="1">
    <source>
        <dbReference type="ARBA" id="ARBA00004123"/>
    </source>
</evidence>
<organism evidence="6 7">
    <name type="scientific">Rhodnius prolixus</name>
    <name type="common">Triatomid bug</name>
    <dbReference type="NCBI Taxonomy" id="13249"/>
    <lineage>
        <taxon>Eukaryota</taxon>
        <taxon>Metazoa</taxon>
        <taxon>Ecdysozoa</taxon>
        <taxon>Arthropoda</taxon>
        <taxon>Hexapoda</taxon>
        <taxon>Insecta</taxon>
        <taxon>Pterygota</taxon>
        <taxon>Neoptera</taxon>
        <taxon>Paraneoptera</taxon>
        <taxon>Hemiptera</taxon>
        <taxon>Heteroptera</taxon>
        <taxon>Panheteroptera</taxon>
        <taxon>Cimicomorpha</taxon>
        <taxon>Reduviidae</taxon>
        <taxon>Triatominae</taxon>
        <taxon>Rhodnius</taxon>
    </lineage>
</organism>
<dbReference type="SUPFAM" id="SSF48508">
    <property type="entry name" value="Nuclear receptor ligand-binding domain"/>
    <property type="match status" value="1"/>
</dbReference>
<dbReference type="InterPro" id="IPR000536">
    <property type="entry name" value="Nucl_hrmn_rcpt_lig-bd"/>
</dbReference>
<dbReference type="InParanoid" id="T1HYE4"/>